<feature type="region of interest" description="Disordered" evidence="1">
    <location>
        <begin position="69"/>
        <end position="117"/>
    </location>
</feature>
<organism evidence="2 3">
    <name type="scientific">Angustibacter luteus</name>
    <dbReference type="NCBI Taxonomy" id="658456"/>
    <lineage>
        <taxon>Bacteria</taxon>
        <taxon>Bacillati</taxon>
        <taxon>Actinomycetota</taxon>
        <taxon>Actinomycetes</taxon>
        <taxon>Kineosporiales</taxon>
        <taxon>Kineosporiaceae</taxon>
    </lineage>
</organism>
<gene>
    <name evidence="2" type="ORF">ACFQDO_18570</name>
</gene>
<dbReference type="EMBL" id="JBHSRD010000008">
    <property type="protein sequence ID" value="MFC6009143.1"/>
    <property type="molecule type" value="Genomic_DNA"/>
</dbReference>
<feature type="compositionally biased region" description="Basic and acidic residues" evidence="1">
    <location>
        <begin position="69"/>
        <end position="78"/>
    </location>
</feature>
<feature type="region of interest" description="Disordered" evidence="1">
    <location>
        <begin position="1"/>
        <end position="24"/>
    </location>
</feature>
<keyword evidence="3" id="KW-1185">Reference proteome</keyword>
<evidence type="ECO:0000313" key="3">
    <source>
        <dbReference type="Proteomes" id="UP001596189"/>
    </source>
</evidence>
<reference evidence="3" key="1">
    <citation type="journal article" date="2019" name="Int. J. Syst. Evol. Microbiol.">
        <title>The Global Catalogue of Microorganisms (GCM) 10K type strain sequencing project: providing services to taxonomists for standard genome sequencing and annotation.</title>
        <authorList>
            <consortium name="The Broad Institute Genomics Platform"/>
            <consortium name="The Broad Institute Genome Sequencing Center for Infectious Disease"/>
            <person name="Wu L."/>
            <person name="Ma J."/>
        </authorList>
    </citation>
    <scope>NUCLEOTIDE SEQUENCE [LARGE SCALE GENOMIC DNA]</scope>
    <source>
        <strain evidence="3">KACC 14249</strain>
    </source>
</reference>
<feature type="compositionally biased region" description="Low complexity" evidence="1">
    <location>
        <begin position="86"/>
        <end position="117"/>
    </location>
</feature>
<comment type="caution">
    <text evidence="2">The sequence shown here is derived from an EMBL/GenBank/DDBJ whole genome shotgun (WGS) entry which is preliminary data.</text>
</comment>
<proteinExistence type="predicted"/>
<name>A0ABW1JK35_9ACTN</name>
<dbReference type="RefSeq" id="WP_345717669.1">
    <property type="nucleotide sequence ID" value="NZ_BAABFP010000007.1"/>
</dbReference>
<accession>A0ABW1JK35</accession>
<sequence>MSKTATKPDVQAVPDRRGDLIDDDVKDNYRQLREQRDQSWAELEEQFRKDAAAAGAARGRGYALLADWAAREGEDDKPAKRRGRSRSTGTPSRPDETTAAPGPAETATPTGPQQQTA</sequence>
<protein>
    <submittedName>
        <fullName evidence="2">Uncharacterized protein</fullName>
    </submittedName>
</protein>
<evidence type="ECO:0000313" key="2">
    <source>
        <dbReference type="EMBL" id="MFC6009143.1"/>
    </source>
</evidence>
<evidence type="ECO:0000256" key="1">
    <source>
        <dbReference type="SAM" id="MobiDB-lite"/>
    </source>
</evidence>
<dbReference type="Proteomes" id="UP001596189">
    <property type="component" value="Unassembled WGS sequence"/>
</dbReference>